<evidence type="ECO:0000256" key="5">
    <source>
        <dbReference type="ARBA" id="ARBA00022781"/>
    </source>
</evidence>
<keyword evidence="6 9" id="KW-1133">Transmembrane helix</keyword>
<comment type="caution">
    <text evidence="11">The sequence shown here is derived from an EMBL/GenBank/DDBJ whole genome shotgun (WGS) entry which is preliminary data.</text>
</comment>
<keyword evidence="4 9" id="KW-0812">Transmembrane</keyword>
<comment type="subcellular location">
    <subcellularLocation>
        <location evidence="1">Endomembrane system</location>
        <topology evidence="1">Multi-pass membrane protein</topology>
    </subcellularLocation>
</comment>
<evidence type="ECO:0000256" key="2">
    <source>
        <dbReference type="ARBA" id="ARBA00008328"/>
    </source>
</evidence>
<feature type="transmembrane region" description="Helical" evidence="9">
    <location>
        <begin position="33"/>
        <end position="55"/>
    </location>
</feature>
<dbReference type="GO" id="GO:0046961">
    <property type="term" value="F:proton-transporting ATPase activity, rotational mechanism"/>
    <property type="evidence" value="ECO:0007669"/>
    <property type="project" value="InterPro"/>
</dbReference>
<dbReference type="EMBL" id="SIDB01000006">
    <property type="protein sequence ID" value="KAI3431545.1"/>
    <property type="molecule type" value="Genomic_DNA"/>
</dbReference>
<dbReference type="GO" id="GO:0012505">
    <property type="term" value="C:endomembrane system"/>
    <property type="evidence" value="ECO:0007669"/>
    <property type="project" value="UniProtKB-SubCell"/>
</dbReference>
<proteinExistence type="inferred from homology"/>
<dbReference type="Pfam" id="PF05493">
    <property type="entry name" value="ATP_synt_H"/>
    <property type="match status" value="1"/>
</dbReference>
<evidence type="ECO:0000313" key="12">
    <source>
        <dbReference type="Proteomes" id="UP001055712"/>
    </source>
</evidence>
<dbReference type="InterPro" id="IPR008389">
    <property type="entry name" value="ATPase_V0-cplx_e1/e2_su"/>
</dbReference>
<evidence type="ECO:0000256" key="8">
    <source>
        <dbReference type="ARBA" id="ARBA00023136"/>
    </source>
</evidence>
<dbReference type="Proteomes" id="UP001055712">
    <property type="component" value="Unassembled WGS sequence"/>
</dbReference>
<evidence type="ECO:0000256" key="6">
    <source>
        <dbReference type="ARBA" id="ARBA00022989"/>
    </source>
</evidence>
<dbReference type="PANTHER" id="PTHR12263">
    <property type="entry name" value="VACUOLAR ATP SYNTHASE SUBUNIT H"/>
    <property type="match status" value="1"/>
</dbReference>
<keyword evidence="7" id="KW-0406">Ion transport</keyword>
<evidence type="ECO:0000256" key="10">
    <source>
        <dbReference type="SAM" id="SignalP"/>
    </source>
</evidence>
<name>A0A9D4TQ61_CHLVU</name>
<keyword evidence="8 9" id="KW-0472">Membrane</keyword>
<evidence type="ECO:0000256" key="9">
    <source>
        <dbReference type="SAM" id="Phobius"/>
    </source>
</evidence>
<accession>A0A9D4TQ61</accession>
<sequence length="67" mass="7480">MGFWLGTLVFLIFEGLGAGIVHFSGKPRSSKQLLHTLVATTVICCWLMWGLVYLAQMYPLVRPILQG</sequence>
<dbReference type="GO" id="GO:0033179">
    <property type="term" value="C:proton-transporting V-type ATPase, V0 domain"/>
    <property type="evidence" value="ECO:0007669"/>
    <property type="project" value="InterPro"/>
</dbReference>
<protein>
    <submittedName>
        <fullName evidence="11">Uncharacterized protein</fullName>
    </submittedName>
</protein>
<dbReference type="OrthoDB" id="1508846at2759"/>
<evidence type="ECO:0000313" key="11">
    <source>
        <dbReference type="EMBL" id="KAI3431545.1"/>
    </source>
</evidence>
<keyword evidence="3" id="KW-0813">Transport</keyword>
<keyword evidence="12" id="KW-1185">Reference proteome</keyword>
<feature type="chain" id="PRO_5038801020" evidence="10">
    <location>
        <begin position="20"/>
        <end position="67"/>
    </location>
</feature>
<evidence type="ECO:0000256" key="7">
    <source>
        <dbReference type="ARBA" id="ARBA00023065"/>
    </source>
</evidence>
<reference evidence="11" key="2">
    <citation type="submission" date="2020-11" db="EMBL/GenBank/DDBJ databases">
        <authorList>
            <person name="Cecchin M."/>
            <person name="Marcolungo L."/>
            <person name="Rossato M."/>
            <person name="Girolomoni L."/>
            <person name="Cosentino E."/>
            <person name="Cuine S."/>
            <person name="Li-Beisson Y."/>
            <person name="Delledonne M."/>
            <person name="Ballottari M."/>
        </authorList>
    </citation>
    <scope>NUCLEOTIDE SEQUENCE</scope>
    <source>
        <strain evidence="11">211/11P</strain>
        <tissue evidence="11">Whole cell</tissue>
    </source>
</reference>
<reference evidence="11" key="1">
    <citation type="journal article" date="2019" name="Plant J.">
        <title>Chlorella vulgaris genome assembly and annotation reveals the molecular basis for metabolic acclimation to high light conditions.</title>
        <authorList>
            <person name="Cecchin M."/>
            <person name="Marcolungo L."/>
            <person name="Rossato M."/>
            <person name="Girolomoni L."/>
            <person name="Cosentino E."/>
            <person name="Cuine S."/>
            <person name="Li-Beisson Y."/>
            <person name="Delledonne M."/>
            <person name="Ballottari M."/>
        </authorList>
    </citation>
    <scope>NUCLEOTIDE SEQUENCE</scope>
    <source>
        <strain evidence="11">211/11P</strain>
    </source>
</reference>
<dbReference type="AlphaFoldDB" id="A0A9D4TQ61"/>
<dbReference type="PANTHER" id="PTHR12263:SF0">
    <property type="entry name" value="V-TYPE PROTON ATPASE SUBUNIT"/>
    <property type="match status" value="1"/>
</dbReference>
<organism evidence="11 12">
    <name type="scientific">Chlorella vulgaris</name>
    <name type="common">Green alga</name>
    <dbReference type="NCBI Taxonomy" id="3077"/>
    <lineage>
        <taxon>Eukaryota</taxon>
        <taxon>Viridiplantae</taxon>
        <taxon>Chlorophyta</taxon>
        <taxon>core chlorophytes</taxon>
        <taxon>Trebouxiophyceae</taxon>
        <taxon>Chlorellales</taxon>
        <taxon>Chlorellaceae</taxon>
        <taxon>Chlorella clade</taxon>
        <taxon>Chlorella</taxon>
    </lineage>
</organism>
<keyword evidence="10" id="KW-0732">Signal</keyword>
<feature type="signal peptide" evidence="10">
    <location>
        <begin position="1"/>
        <end position="19"/>
    </location>
</feature>
<evidence type="ECO:0000256" key="4">
    <source>
        <dbReference type="ARBA" id="ARBA00022692"/>
    </source>
</evidence>
<gene>
    <name evidence="11" type="ORF">D9Q98_004594</name>
</gene>
<keyword evidence="5" id="KW-0375">Hydrogen ion transport</keyword>
<evidence type="ECO:0000256" key="3">
    <source>
        <dbReference type="ARBA" id="ARBA00022448"/>
    </source>
</evidence>
<evidence type="ECO:0000256" key="1">
    <source>
        <dbReference type="ARBA" id="ARBA00004127"/>
    </source>
</evidence>
<comment type="similarity">
    <text evidence="2">Belongs to the V-ATPase e1/e2 subunit family.</text>
</comment>